<dbReference type="InterPro" id="IPR001466">
    <property type="entry name" value="Beta-lactam-related"/>
</dbReference>
<dbReference type="InterPro" id="IPR050491">
    <property type="entry name" value="AmpC-like"/>
</dbReference>
<proteinExistence type="predicted"/>
<keyword evidence="2" id="KW-0732">Signal</keyword>
<dbReference type="AlphaFoldDB" id="A0A2Z6E803"/>
<reference evidence="5" key="2">
    <citation type="submission" date="2018-06" db="EMBL/GenBank/DDBJ databases">
        <title>Genome sequence of Rhodanobacteraceae bacterium strain Dysh456.</title>
        <authorList>
            <person name="Fukui M."/>
        </authorList>
    </citation>
    <scope>NUCLEOTIDE SEQUENCE [LARGE SCALE GENOMIC DNA]</scope>
    <source>
        <strain evidence="5">Dysh456</strain>
    </source>
</reference>
<dbReference type="SUPFAM" id="SSF56601">
    <property type="entry name" value="beta-lactamase/transpeptidase-like"/>
    <property type="match status" value="1"/>
</dbReference>
<dbReference type="InterPro" id="IPR012338">
    <property type="entry name" value="Beta-lactam/transpept-like"/>
</dbReference>
<dbReference type="RefSeq" id="WP_231700221.1">
    <property type="nucleotide sequence ID" value="NZ_AP018560.1"/>
</dbReference>
<dbReference type="Pfam" id="PF00144">
    <property type="entry name" value="Beta-lactamase"/>
    <property type="match status" value="1"/>
</dbReference>
<evidence type="ECO:0000259" key="3">
    <source>
        <dbReference type="Pfam" id="PF00144"/>
    </source>
</evidence>
<evidence type="ECO:0000256" key="2">
    <source>
        <dbReference type="SAM" id="SignalP"/>
    </source>
</evidence>
<name>A0A2Z6E803_9GAMM</name>
<dbReference type="PANTHER" id="PTHR46825:SF15">
    <property type="entry name" value="BETA-LACTAMASE-RELATED DOMAIN-CONTAINING PROTEIN"/>
    <property type="match status" value="1"/>
</dbReference>
<dbReference type="PANTHER" id="PTHR46825">
    <property type="entry name" value="D-ALANYL-D-ALANINE-CARBOXYPEPTIDASE/ENDOPEPTIDASE AMPH"/>
    <property type="match status" value="1"/>
</dbReference>
<feature type="signal peptide" evidence="2">
    <location>
        <begin position="1"/>
        <end position="33"/>
    </location>
</feature>
<organism evidence="4 5">
    <name type="scientific">Aerosticca soli</name>
    <dbReference type="NCBI Taxonomy" id="2010829"/>
    <lineage>
        <taxon>Bacteria</taxon>
        <taxon>Pseudomonadati</taxon>
        <taxon>Pseudomonadota</taxon>
        <taxon>Gammaproteobacteria</taxon>
        <taxon>Lysobacterales</taxon>
        <taxon>Rhodanobacteraceae</taxon>
        <taxon>Aerosticca</taxon>
    </lineage>
</organism>
<dbReference type="Gene3D" id="3.40.710.10">
    <property type="entry name" value="DD-peptidase/beta-lactamase superfamily"/>
    <property type="match status" value="1"/>
</dbReference>
<protein>
    <submittedName>
        <fullName evidence="4">Beta-lactamase</fullName>
    </submittedName>
</protein>
<dbReference type="KEGG" id="rbd:ALSL_2297"/>
<accession>A0A2Z6E803</accession>
<evidence type="ECO:0000313" key="5">
    <source>
        <dbReference type="Proteomes" id="UP000270530"/>
    </source>
</evidence>
<sequence length="573" mass="62374">MHAPMPPRRYHHAVACIAAVAATLVGASSPAAAQPETTLTSEQQAYLDRQVDETFARYHLPGLAVGVIVDGKVAYVRTLGERVAGSGEKIDADTLFKIASNSKAMTTALLGRLVDQGKLRWDDKVTQYLPDFRMYDPWVTREMQVGDLLTHSSGLREGAGDLMLWPEPNDFTRADIIHALRYLKPAYGFRSQYQYDNLLYVVAGELAAAAGGAPYDVLMRREVFAPLGLARCQVGAWQRDEVGNVAQPHGWIDGRNQPIRIDGAQIPASAGDPAGGIRCSLNDLLAWTMNWLAPTPAQLQWLTPAQRVVLQSPHMPIPLPALRRQWDHSHVMAYGYGWRMADVDGQWTVWHTGTLAGMYSELMLLPDRRGGFVLLINGNGGAARTVLGEALLKFFTDPADTRGVAGYAALLDEAAAAKGARSDTALPDSATLPPANPERMAGRLGVYRDPWFGTVSVCAQDGTVHFRADKSPRLAGLVVEDHGRYLVRWDDRSIDPDAWLDFHAAAPMRLTLAKRDPHGDVSADYEDLDLTRVGACPASITSSPSTGASPPPHARFTSLQAPLAHARDASVLR</sequence>
<keyword evidence="5" id="KW-1185">Reference proteome</keyword>
<feature type="compositionally biased region" description="Low complexity" evidence="1">
    <location>
        <begin position="539"/>
        <end position="548"/>
    </location>
</feature>
<evidence type="ECO:0000313" key="4">
    <source>
        <dbReference type="EMBL" id="BBD80922.1"/>
    </source>
</evidence>
<gene>
    <name evidence="4" type="ORF">ALSL_2297</name>
</gene>
<feature type="region of interest" description="Disordered" evidence="1">
    <location>
        <begin position="539"/>
        <end position="560"/>
    </location>
</feature>
<reference evidence="5" key="1">
    <citation type="submission" date="2018-04" db="EMBL/GenBank/DDBJ databases">
        <authorList>
            <person name="Watanabe M."/>
            <person name="Kojima H."/>
        </authorList>
    </citation>
    <scope>NUCLEOTIDE SEQUENCE [LARGE SCALE GENOMIC DNA]</scope>
    <source>
        <strain evidence="5">Dysh456</strain>
    </source>
</reference>
<feature type="domain" description="Beta-lactamase-related" evidence="3">
    <location>
        <begin position="47"/>
        <end position="384"/>
    </location>
</feature>
<evidence type="ECO:0000256" key="1">
    <source>
        <dbReference type="SAM" id="MobiDB-lite"/>
    </source>
</evidence>
<dbReference type="Proteomes" id="UP000270530">
    <property type="component" value="Chromosome"/>
</dbReference>
<feature type="chain" id="PRO_5016399498" evidence="2">
    <location>
        <begin position="34"/>
        <end position="573"/>
    </location>
</feature>
<dbReference type="EMBL" id="AP018560">
    <property type="protein sequence ID" value="BBD80922.1"/>
    <property type="molecule type" value="Genomic_DNA"/>
</dbReference>